<dbReference type="GO" id="GO:0005952">
    <property type="term" value="C:cAMP-dependent protein kinase complex"/>
    <property type="evidence" value="ECO:0007669"/>
    <property type="project" value="InterPro"/>
</dbReference>
<dbReference type="PANTHER" id="PTHR11635:SF152">
    <property type="entry name" value="CAMP-DEPENDENT PROTEIN KINASE TYPE I REGULATORY SUBUNIT-RELATED"/>
    <property type="match status" value="1"/>
</dbReference>
<evidence type="ECO:0000313" key="4">
    <source>
        <dbReference type="Proteomes" id="UP000039865"/>
    </source>
</evidence>
<evidence type="ECO:0000256" key="1">
    <source>
        <dbReference type="SAM" id="MobiDB-lite"/>
    </source>
</evidence>
<dbReference type="InterPro" id="IPR018490">
    <property type="entry name" value="cNMP-bd_dom_sf"/>
</dbReference>
<dbReference type="EMBL" id="CCKQ01013538">
    <property type="protein sequence ID" value="CDW85210.1"/>
    <property type="molecule type" value="Genomic_DNA"/>
</dbReference>
<reference evidence="3 4" key="1">
    <citation type="submission" date="2014-06" db="EMBL/GenBank/DDBJ databases">
        <authorList>
            <person name="Swart Estienne"/>
        </authorList>
    </citation>
    <scope>NUCLEOTIDE SEQUENCE [LARGE SCALE GENOMIC DNA]</scope>
    <source>
        <strain evidence="3 4">130c</strain>
    </source>
</reference>
<organism evidence="3 4">
    <name type="scientific">Stylonychia lemnae</name>
    <name type="common">Ciliate</name>
    <dbReference type="NCBI Taxonomy" id="5949"/>
    <lineage>
        <taxon>Eukaryota</taxon>
        <taxon>Sar</taxon>
        <taxon>Alveolata</taxon>
        <taxon>Ciliophora</taxon>
        <taxon>Intramacronucleata</taxon>
        <taxon>Spirotrichea</taxon>
        <taxon>Stichotrichia</taxon>
        <taxon>Sporadotrichida</taxon>
        <taxon>Oxytrichidae</taxon>
        <taxon>Stylonychinae</taxon>
        <taxon>Stylonychia</taxon>
    </lineage>
</organism>
<evidence type="ECO:0000259" key="2">
    <source>
        <dbReference type="PROSITE" id="PS50042"/>
    </source>
</evidence>
<dbReference type="InParanoid" id="A0A078ARU7"/>
<accession>A0A078ARU7</accession>
<dbReference type="Gene3D" id="2.60.120.10">
    <property type="entry name" value="Jelly Rolls"/>
    <property type="match status" value="3"/>
</dbReference>
<dbReference type="PROSITE" id="PS50042">
    <property type="entry name" value="CNMP_BINDING_3"/>
    <property type="match status" value="3"/>
</dbReference>
<dbReference type="InterPro" id="IPR014710">
    <property type="entry name" value="RmlC-like_jellyroll"/>
</dbReference>
<feature type="domain" description="Cyclic nucleotide-binding" evidence="2">
    <location>
        <begin position="348"/>
        <end position="374"/>
    </location>
</feature>
<feature type="compositionally biased region" description="Polar residues" evidence="1">
    <location>
        <begin position="688"/>
        <end position="712"/>
    </location>
</feature>
<dbReference type="OMA" id="SEWRASQ"/>
<evidence type="ECO:0000313" key="3">
    <source>
        <dbReference type="EMBL" id="CDW85210.1"/>
    </source>
</evidence>
<dbReference type="PANTHER" id="PTHR11635">
    <property type="entry name" value="CAMP-DEPENDENT PROTEIN KINASE REGULATORY CHAIN"/>
    <property type="match status" value="1"/>
</dbReference>
<dbReference type="SUPFAM" id="SSF51206">
    <property type="entry name" value="cAMP-binding domain-like"/>
    <property type="match status" value="2"/>
</dbReference>
<feature type="compositionally biased region" description="Basic and acidic residues" evidence="1">
    <location>
        <begin position="839"/>
        <end position="869"/>
    </location>
</feature>
<feature type="region of interest" description="Disordered" evidence="1">
    <location>
        <begin position="827"/>
        <end position="890"/>
    </location>
</feature>
<dbReference type="GO" id="GO:0030552">
    <property type="term" value="F:cAMP binding"/>
    <property type="evidence" value="ECO:0007669"/>
    <property type="project" value="TreeGrafter"/>
</dbReference>
<dbReference type="InterPro" id="IPR000595">
    <property type="entry name" value="cNMP-bd_dom"/>
</dbReference>
<feature type="compositionally biased region" description="Polar residues" evidence="1">
    <location>
        <begin position="870"/>
        <end position="890"/>
    </location>
</feature>
<dbReference type="GO" id="GO:0034236">
    <property type="term" value="F:protein kinase A catalytic subunit binding"/>
    <property type="evidence" value="ECO:0007669"/>
    <property type="project" value="TreeGrafter"/>
</dbReference>
<dbReference type="AlphaFoldDB" id="A0A078ARU7"/>
<proteinExistence type="predicted"/>
<feature type="domain" description="Cyclic nucleotide-binding" evidence="2">
    <location>
        <begin position="150"/>
        <end position="197"/>
    </location>
</feature>
<feature type="region of interest" description="Disordered" evidence="1">
    <location>
        <begin position="688"/>
        <end position="713"/>
    </location>
</feature>
<dbReference type="Proteomes" id="UP000039865">
    <property type="component" value="Unassembled WGS sequence"/>
</dbReference>
<feature type="domain" description="Cyclic nucleotide-binding" evidence="2">
    <location>
        <begin position="434"/>
        <end position="534"/>
    </location>
</feature>
<gene>
    <name evidence="3" type="primary">Contig13041.g13903</name>
    <name evidence="3" type="ORF">STYLEM_14283</name>
</gene>
<dbReference type="GO" id="GO:0004862">
    <property type="term" value="F:cAMP-dependent protein kinase inhibitor activity"/>
    <property type="evidence" value="ECO:0007669"/>
    <property type="project" value="TreeGrafter"/>
</dbReference>
<dbReference type="GO" id="GO:0005829">
    <property type="term" value="C:cytosol"/>
    <property type="evidence" value="ECO:0007669"/>
    <property type="project" value="TreeGrafter"/>
</dbReference>
<name>A0A078ARU7_STYLE</name>
<dbReference type="CDD" id="cd00038">
    <property type="entry name" value="CAP_ED"/>
    <property type="match status" value="2"/>
</dbReference>
<dbReference type="InterPro" id="IPR050503">
    <property type="entry name" value="cAMP-dep_PK_reg_su-like"/>
</dbReference>
<sequence>MNPARTVKQFSVQIPSIQTSLDLNERDSLLDQKPQDEIQPYNDMQSMYNKELNQASSLNSTQNNQQNLADYQHVTKSPYYNGYAMDSVIQEVGTEEENTTNEQLGHLSFSNNQRRMSLISLQKDYSLRNNQDLLHLHMYFTTNYEFFANLSKEKGQNNLFSLFKGMNLEFYDPNEIVFNYGEQGDCFYIIIQGQVGIKIPTEVSLEFGNYYETYTYLMDKGGDVMKCKDSHSRVVKKFIEIIGVDQLQLYKIRNIEEFYTTIMSIIKLEQSSSLYNGDESSSIQNVSRSDSSIFGGDSSTINDKRSKINRSLLQREQFLQEFVKQIQIQRDSNKPLCFQAQMVVLDQVNILKEGKSFGELALINDSPRIATCQALKQASTHNPDAFQQQQIQDNRLQQKIVLAVVNKNDYLSYISETFLNKLKKAIQGIQKYEIFQRLSEKKLQDLFYFLEEKNLFRNQFLFQEGESIDGVYFMTSGEVQKLKNVRGASKNKASPRRVDQQLVLTIVTGQEIIGLEELISGAKERQYSLKVKSEKASLMFFKAKDFKERILIPYPGLIQEIKDQIEQRQKFYDSRHASSKNFLVQQQVEKYQTQMKRSTQNQQQSLISTNMNQLDGIIEDKDKVILSEKERMAKYFFGKGVLNERSFNLVQKAINIDKVDVINKYQGKPKHRQPKQIRTRDPTPVATNKEFQSKNLTPRTQMSQQSFIGQDYQSQMKKQKSSLSLRGQQSEQALVRDFSILNANYQDRNHNLDSINKQLNTRIDQEVRSLRSKSENKLVVSYLRENLLKDKQIHLSFLDDDSDDQIDQNMKTFEEIYRSRKLDKVRLLAKQQRPSNSRTQKDQEKHKESMNELFEKISHQKVSRNEEGQKNGSNVEKSRNTQLKQIYSNDQSRFMQKLKTTNNEEVKKQKKYFIHIPTYAYANISNSQSQDGIPSQEDSITSSQQYLNQKQHKEHFDHYINQHTTTNTIATNTNDFFKHLEIKTTRNMPNPQYNYLRIQTQNKPFMPSSMYKEYQPIISEMKSVQTTSNNCPTMVKLISPEKINLSNNFNLKTSHSTKSPKIIKKAIVQPNSQRQKSPIMNKVIDLSILKNSDKRPGRNGQTPSQIIDKMQGVLSNKSLSTLMMKSYSIKKIKLREGNNGASSTPRTSQNTGISVTQITAKQSQNTQNKVQGYEFLLSKRDKSPQQNQQAYESLFTQKRINDMIPVKELIPDSKSYQSKKQFEMQKIGDKHQKDIKRINKELKNI</sequence>
<keyword evidence="4" id="KW-1185">Reference proteome</keyword>
<protein>
    <recommendedName>
        <fullName evidence="2">Cyclic nucleotide-binding domain-containing protein</fullName>
    </recommendedName>
</protein>
<dbReference type="OrthoDB" id="299126at2759"/>